<organism evidence="4 5">
    <name type="scientific">Vitreoscilla massiliensis</name>
    <dbReference type="NCBI Taxonomy" id="1689272"/>
    <lineage>
        <taxon>Bacteria</taxon>
        <taxon>Pseudomonadati</taxon>
        <taxon>Pseudomonadota</taxon>
        <taxon>Betaproteobacteria</taxon>
        <taxon>Neisseriales</taxon>
        <taxon>Neisseriaceae</taxon>
        <taxon>Vitreoscilla</taxon>
    </lineage>
</organism>
<dbReference type="Proteomes" id="UP000832011">
    <property type="component" value="Chromosome"/>
</dbReference>
<accession>A0ABY4E3I2</accession>
<dbReference type="Pfam" id="PF00583">
    <property type="entry name" value="Acetyltransf_1"/>
    <property type="match status" value="1"/>
</dbReference>
<dbReference type="SUPFAM" id="SSF55729">
    <property type="entry name" value="Acyl-CoA N-acyltransferases (Nat)"/>
    <property type="match status" value="1"/>
</dbReference>
<keyword evidence="2" id="KW-0012">Acyltransferase</keyword>
<evidence type="ECO:0000256" key="1">
    <source>
        <dbReference type="ARBA" id="ARBA00022679"/>
    </source>
</evidence>
<reference evidence="4 5" key="1">
    <citation type="journal article" date="2022" name="Res Sq">
        <title>Evolution of multicellular longitudinally dividing oral cavity symbionts (Neisseriaceae).</title>
        <authorList>
            <person name="Nyongesa S."/>
            <person name="Weber P."/>
            <person name="Bernet E."/>
            <person name="Pullido F."/>
            <person name="Nieckarz M."/>
            <person name="Delaby M."/>
            <person name="Nieves C."/>
            <person name="Viehboeck T."/>
            <person name="Krause N."/>
            <person name="Rivera-Millot A."/>
            <person name="Nakamura A."/>
            <person name="Vischer N."/>
            <person name="VanNieuwenhze M."/>
            <person name="Brun Y."/>
            <person name="Cava F."/>
            <person name="Bulgheresi S."/>
            <person name="Veyrier F."/>
        </authorList>
    </citation>
    <scope>NUCLEOTIDE SEQUENCE [LARGE SCALE GENOMIC DNA]</scope>
    <source>
        <strain evidence="4 5">SN4</strain>
    </source>
</reference>
<keyword evidence="1" id="KW-0808">Transferase</keyword>
<dbReference type="PANTHER" id="PTHR43420">
    <property type="entry name" value="ACETYLTRANSFERASE"/>
    <property type="match status" value="1"/>
</dbReference>
<evidence type="ECO:0000256" key="2">
    <source>
        <dbReference type="ARBA" id="ARBA00023315"/>
    </source>
</evidence>
<keyword evidence="5" id="KW-1185">Reference proteome</keyword>
<dbReference type="EMBL" id="CP091511">
    <property type="protein sequence ID" value="UOO89931.1"/>
    <property type="molecule type" value="Genomic_DNA"/>
</dbReference>
<feature type="domain" description="N-acetyltransferase" evidence="3">
    <location>
        <begin position="1"/>
        <end position="174"/>
    </location>
</feature>
<dbReference type="RefSeq" id="WP_058356163.1">
    <property type="nucleotide sequence ID" value="NZ_CABKVG010000008.1"/>
</dbReference>
<gene>
    <name evidence="4" type="ORF">LVJ82_02785</name>
</gene>
<dbReference type="InterPro" id="IPR016181">
    <property type="entry name" value="Acyl_CoA_acyltransferase"/>
</dbReference>
<evidence type="ECO:0000313" key="5">
    <source>
        <dbReference type="Proteomes" id="UP000832011"/>
    </source>
</evidence>
<name>A0ABY4E3I2_9NEIS</name>
<dbReference type="InterPro" id="IPR050680">
    <property type="entry name" value="YpeA/RimI_acetyltransf"/>
</dbReference>
<dbReference type="Gene3D" id="3.40.630.30">
    <property type="match status" value="1"/>
</dbReference>
<dbReference type="InterPro" id="IPR000182">
    <property type="entry name" value="GNAT_dom"/>
</dbReference>
<evidence type="ECO:0000259" key="3">
    <source>
        <dbReference type="PROSITE" id="PS51186"/>
    </source>
</evidence>
<proteinExistence type="predicted"/>
<protein>
    <submittedName>
        <fullName evidence="4">GNAT family N-acetyltransferase</fullName>
    </submittedName>
</protein>
<evidence type="ECO:0000313" key="4">
    <source>
        <dbReference type="EMBL" id="UOO89931.1"/>
    </source>
</evidence>
<dbReference type="CDD" id="cd04301">
    <property type="entry name" value="NAT_SF"/>
    <property type="match status" value="1"/>
</dbReference>
<dbReference type="PROSITE" id="PS51186">
    <property type="entry name" value="GNAT"/>
    <property type="match status" value="1"/>
</dbReference>
<sequence length="174" mass="18682">MIRTATAADLDAIDALYQAHFEHERIHGAYTVFEAGVYPTRAHAEAALQAQGLYVYADANGQVLASLIIHAAQPAEYQHIAWPSAAAAAEVWVLHLLMVHPSLAGQGIGASLVRFGLDLAAKRGCTVVRLDTGAQNLPAVALYRKLGFELAAQTDMQVGGAIAHRDHLFFEKTL</sequence>